<dbReference type="InterPro" id="IPR036259">
    <property type="entry name" value="MFS_trans_sf"/>
</dbReference>
<feature type="transmembrane region" description="Helical" evidence="6">
    <location>
        <begin position="569"/>
        <end position="590"/>
    </location>
</feature>
<comment type="subcellular location">
    <subcellularLocation>
        <location evidence="1">Membrane</location>
        <topology evidence="1">Multi-pass membrane protein</topology>
    </subcellularLocation>
</comment>
<dbReference type="SUPFAM" id="SSF103473">
    <property type="entry name" value="MFS general substrate transporter"/>
    <property type="match status" value="1"/>
</dbReference>
<gene>
    <name evidence="8" type="ORF">WR25_20327</name>
</gene>
<feature type="transmembrane region" description="Helical" evidence="6">
    <location>
        <begin position="349"/>
        <end position="370"/>
    </location>
</feature>
<evidence type="ECO:0000313" key="8">
    <source>
        <dbReference type="EMBL" id="PAV75219.1"/>
    </source>
</evidence>
<feature type="compositionally biased region" description="Polar residues" evidence="5">
    <location>
        <begin position="789"/>
        <end position="799"/>
    </location>
</feature>
<proteinExistence type="predicted"/>
<dbReference type="GO" id="GO:0016020">
    <property type="term" value="C:membrane"/>
    <property type="evidence" value="ECO:0007669"/>
    <property type="project" value="UniProtKB-SubCell"/>
</dbReference>
<feature type="transmembrane region" description="Helical" evidence="6">
    <location>
        <begin position="390"/>
        <end position="408"/>
    </location>
</feature>
<evidence type="ECO:0000256" key="2">
    <source>
        <dbReference type="ARBA" id="ARBA00022692"/>
    </source>
</evidence>
<dbReference type="InterPro" id="IPR020846">
    <property type="entry name" value="MFS_dom"/>
</dbReference>
<feature type="transmembrane region" description="Helical" evidence="6">
    <location>
        <begin position="447"/>
        <end position="468"/>
    </location>
</feature>
<feature type="region of interest" description="Disordered" evidence="5">
    <location>
        <begin position="31"/>
        <end position="51"/>
    </location>
</feature>
<dbReference type="AlphaFoldDB" id="A0A2A2KMZ9"/>
<dbReference type="PROSITE" id="PS50850">
    <property type="entry name" value="MFS"/>
    <property type="match status" value="1"/>
</dbReference>
<feature type="transmembrane region" description="Helical" evidence="6">
    <location>
        <begin position="721"/>
        <end position="743"/>
    </location>
</feature>
<dbReference type="PANTHER" id="PTHR24064">
    <property type="entry name" value="SOLUTE CARRIER FAMILY 22 MEMBER"/>
    <property type="match status" value="1"/>
</dbReference>
<sequence>MKMASEDVESKCLLTPTAHAHSNFSYTSDPDLLESVSGQRTPMSEASTTDSHVAPIEPIEADVVEAHLAQCPLIYSEPALIGTFIESRLPLYAMSETALPKMCFRKGVDSQASNYGDEFLPLEGDEKEAAGDGRDTKQSMYMSDISVMTTTGPRHKTSFSTREVREQHAIMQQKYRQNTIKERKVTDPVDFEGILNIIGGCSWWQLWIYMVIAMQQIPHAMFNLNVVYMMFEPDHHCKIPALEDKNSSTYRWGLSEALMTDVVFPRAIGLNVTLPYSFSMCSRYDLSDERIDALRRMNLDDAIRSVRSERPPIVKCEYYTFRNEVMEETIVTDWNLVCDKYFMKGHAHLFYSFGFLVGCILSGLASDKYVPSFKLSENISEFSFGRKPTIIGFGILSSMFGVLLPYSTYYPMFLFIRFCSAVCNEAADLAAYTLCMEITGRRYRAMVGSMLQVPWAMGYALLALVAYISKSWKAVQVLSAGLHFGAVLLVCSVPESPRWLMVKERVDEAEEVIRRACRHPPFPFSLCPRNRGSLPSDLELTCHREKRLNSKGKVGIATLFQTAEMRFRTIIICVVFMATALVYYGLVMALSDQSAPGRSLFTGNFFLNNAVAGAIEIPTLFFCVWLMRFGRKKAQMFLLVVGGVSIIIAMLTITYGNQMASLIFLFVGKVFVQGAFNVLYIYTSELYPTVVRNLAVGITSMIARFGSGVSSYIALLSNISLPIVPMTIFAIFSLFAGALVSLLPETGENPLPETLDDAENFLKADHKPKCYGFTFRRRRAAPLRTRTASITEQPIVNNESSDESKKTLSDRIE</sequence>
<evidence type="ECO:0000256" key="4">
    <source>
        <dbReference type="ARBA" id="ARBA00023136"/>
    </source>
</evidence>
<dbReference type="EMBL" id="LIAE01008156">
    <property type="protein sequence ID" value="PAV75219.1"/>
    <property type="molecule type" value="Genomic_DNA"/>
</dbReference>
<evidence type="ECO:0000259" key="7">
    <source>
        <dbReference type="PROSITE" id="PS50850"/>
    </source>
</evidence>
<dbReference type="Pfam" id="PF00083">
    <property type="entry name" value="Sugar_tr"/>
    <property type="match status" value="1"/>
</dbReference>
<evidence type="ECO:0000256" key="5">
    <source>
        <dbReference type="SAM" id="MobiDB-lite"/>
    </source>
</evidence>
<evidence type="ECO:0000313" key="9">
    <source>
        <dbReference type="Proteomes" id="UP000218231"/>
    </source>
</evidence>
<feature type="transmembrane region" description="Helical" evidence="6">
    <location>
        <begin position="636"/>
        <end position="656"/>
    </location>
</feature>
<feature type="transmembrane region" description="Helical" evidence="6">
    <location>
        <begin position="610"/>
        <end position="629"/>
    </location>
</feature>
<keyword evidence="3 6" id="KW-1133">Transmembrane helix</keyword>
<feature type="transmembrane region" description="Helical" evidence="6">
    <location>
        <begin position="474"/>
        <end position="493"/>
    </location>
</feature>
<keyword evidence="4 6" id="KW-0472">Membrane</keyword>
<dbReference type="Proteomes" id="UP000218231">
    <property type="component" value="Unassembled WGS sequence"/>
</dbReference>
<reference evidence="8 9" key="1">
    <citation type="journal article" date="2017" name="Curr. Biol.">
        <title>Genome architecture and evolution of a unichromosomal asexual nematode.</title>
        <authorList>
            <person name="Fradin H."/>
            <person name="Zegar C."/>
            <person name="Gutwein M."/>
            <person name="Lucas J."/>
            <person name="Kovtun M."/>
            <person name="Corcoran D."/>
            <person name="Baugh L.R."/>
            <person name="Kiontke K."/>
            <person name="Gunsalus K."/>
            <person name="Fitch D.H."/>
            <person name="Piano F."/>
        </authorList>
    </citation>
    <scope>NUCLEOTIDE SEQUENCE [LARGE SCALE GENOMIC DNA]</scope>
    <source>
        <strain evidence="8">PF1309</strain>
    </source>
</reference>
<feature type="compositionally biased region" description="Basic and acidic residues" evidence="5">
    <location>
        <begin position="802"/>
        <end position="813"/>
    </location>
</feature>
<dbReference type="InterPro" id="IPR005828">
    <property type="entry name" value="MFS_sugar_transport-like"/>
</dbReference>
<keyword evidence="2 6" id="KW-0812">Transmembrane</keyword>
<dbReference type="CDD" id="cd17317">
    <property type="entry name" value="MFS_SLC22"/>
    <property type="match status" value="1"/>
</dbReference>
<keyword evidence="9" id="KW-1185">Reference proteome</keyword>
<comment type="caution">
    <text evidence="8">The sequence shown here is derived from an EMBL/GenBank/DDBJ whole genome shotgun (WGS) entry which is preliminary data.</text>
</comment>
<protein>
    <recommendedName>
        <fullName evidence="7">Major facilitator superfamily (MFS) profile domain-containing protein</fullName>
    </recommendedName>
</protein>
<organism evidence="8 9">
    <name type="scientific">Diploscapter pachys</name>
    <dbReference type="NCBI Taxonomy" id="2018661"/>
    <lineage>
        <taxon>Eukaryota</taxon>
        <taxon>Metazoa</taxon>
        <taxon>Ecdysozoa</taxon>
        <taxon>Nematoda</taxon>
        <taxon>Chromadorea</taxon>
        <taxon>Rhabditida</taxon>
        <taxon>Rhabditina</taxon>
        <taxon>Rhabditomorpha</taxon>
        <taxon>Rhabditoidea</taxon>
        <taxon>Rhabditidae</taxon>
        <taxon>Diploscapter</taxon>
    </lineage>
</organism>
<dbReference type="GO" id="GO:0022857">
    <property type="term" value="F:transmembrane transporter activity"/>
    <property type="evidence" value="ECO:0007669"/>
    <property type="project" value="InterPro"/>
</dbReference>
<feature type="compositionally biased region" description="Polar residues" evidence="5">
    <location>
        <begin position="36"/>
        <end position="51"/>
    </location>
</feature>
<feature type="domain" description="Major facilitator superfamily (MFS) profile" evidence="7">
    <location>
        <begin position="257"/>
        <end position="748"/>
    </location>
</feature>
<feature type="transmembrane region" description="Helical" evidence="6">
    <location>
        <begin position="694"/>
        <end position="715"/>
    </location>
</feature>
<dbReference type="STRING" id="2018661.A0A2A2KMZ9"/>
<dbReference type="Gene3D" id="1.20.1250.20">
    <property type="entry name" value="MFS general substrate transporter like domains"/>
    <property type="match status" value="1"/>
</dbReference>
<accession>A0A2A2KMZ9</accession>
<evidence type="ECO:0000256" key="1">
    <source>
        <dbReference type="ARBA" id="ARBA00004141"/>
    </source>
</evidence>
<evidence type="ECO:0000256" key="6">
    <source>
        <dbReference type="SAM" id="Phobius"/>
    </source>
</evidence>
<feature type="region of interest" description="Disordered" evidence="5">
    <location>
        <begin position="788"/>
        <end position="813"/>
    </location>
</feature>
<evidence type="ECO:0000256" key="3">
    <source>
        <dbReference type="ARBA" id="ARBA00022989"/>
    </source>
</evidence>
<feature type="transmembrane region" description="Helical" evidence="6">
    <location>
        <begin position="662"/>
        <end position="682"/>
    </location>
</feature>
<dbReference type="OrthoDB" id="5296287at2759"/>
<name>A0A2A2KMZ9_9BILA</name>